<keyword evidence="3" id="KW-0812">Transmembrane</keyword>
<dbReference type="AlphaFoldDB" id="A0A914CDQ0"/>
<organism evidence="5 6">
    <name type="scientific">Acrobeloides nanus</name>
    <dbReference type="NCBI Taxonomy" id="290746"/>
    <lineage>
        <taxon>Eukaryota</taxon>
        <taxon>Metazoa</taxon>
        <taxon>Ecdysozoa</taxon>
        <taxon>Nematoda</taxon>
        <taxon>Chromadorea</taxon>
        <taxon>Rhabditida</taxon>
        <taxon>Tylenchina</taxon>
        <taxon>Cephalobomorpha</taxon>
        <taxon>Cephaloboidea</taxon>
        <taxon>Cephalobidae</taxon>
        <taxon>Acrobeloides</taxon>
    </lineage>
</organism>
<evidence type="ECO:0000313" key="6">
    <source>
        <dbReference type="WBParaSite" id="ACRNAN_Path_950.g3650.t1"/>
    </source>
</evidence>
<evidence type="ECO:0000313" key="5">
    <source>
        <dbReference type="Proteomes" id="UP000887540"/>
    </source>
</evidence>
<dbReference type="PROSITE" id="PS01180">
    <property type="entry name" value="CUB"/>
    <property type="match status" value="1"/>
</dbReference>
<evidence type="ECO:0000256" key="1">
    <source>
        <dbReference type="ARBA" id="ARBA00023157"/>
    </source>
</evidence>
<dbReference type="CDD" id="cd00041">
    <property type="entry name" value="CUB"/>
    <property type="match status" value="1"/>
</dbReference>
<dbReference type="InterPro" id="IPR000859">
    <property type="entry name" value="CUB_dom"/>
</dbReference>
<reference evidence="6" key="1">
    <citation type="submission" date="2022-11" db="UniProtKB">
        <authorList>
            <consortium name="WormBaseParasite"/>
        </authorList>
    </citation>
    <scope>IDENTIFICATION</scope>
</reference>
<keyword evidence="3" id="KW-1133">Transmembrane helix</keyword>
<evidence type="ECO:0000259" key="4">
    <source>
        <dbReference type="PROSITE" id="PS01180"/>
    </source>
</evidence>
<dbReference type="WBParaSite" id="ACRNAN_Path_950.g3650.t1">
    <property type="protein sequence ID" value="ACRNAN_Path_950.g3650.t1"/>
    <property type="gene ID" value="ACRNAN_Path_950.g3650"/>
</dbReference>
<keyword evidence="1" id="KW-1015">Disulfide bond</keyword>
<dbReference type="PANTHER" id="PTHR39385">
    <property type="entry name" value="PROTEIN CBG20422"/>
    <property type="match status" value="1"/>
</dbReference>
<feature type="transmembrane region" description="Helical" evidence="3">
    <location>
        <begin position="506"/>
        <end position="527"/>
    </location>
</feature>
<protein>
    <submittedName>
        <fullName evidence="6">CUB domain-containing protein</fullName>
    </submittedName>
</protein>
<dbReference type="SMART" id="SM00042">
    <property type="entry name" value="CUB"/>
    <property type="match status" value="2"/>
</dbReference>
<keyword evidence="3" id="KW-0472">Membrane</keyword>
<accession>A0A914CDQ0</accession>
<proteinExistence type="predicted"/>
<feature type="domain" description="CUB" evidence="4">
    <location>
        <begin position="376"/>
        <end position="489"/>
    </location>
</feature>
<keyword evidence="5" id="KW-1185">Reference proteome</keyword>
<dbReference type="InterPro" id="IPR035914">
    <property type="entry name" value="Sperma_CUB_dom_sf"/>
</dbReference>
<dbReference type="Proteomes" id="UP000887540">
    <property type="component" value="Unplaced"/>
</dbReference>
<dbReference type="SUPFAM" id="SSF49854">
    <property type="entry name" value="Spermadhesin, CUB domain"/>
    <property type="match status" value="2"/>
</dbReference>
<evidence type="ECO:0000256" key="3">
    <source>
        <dbReference type="SAM" id="Phobius"/>
    </source>
</evidence>
<evidence type="ECO:0000256" key="2">
    <source>
        <dbReference type="PROSITE-ProRule" id="PRU00059"/>
    </source>
</evidence>
<dbReference type="Pfam" id="PF00431">
    <property type="entry name" value="CUB"/>
    <property type="match status" value="1"/>
</dbReference>
<name>A0A914CDQ0_9BILA</name>
<dbReference type="PANTHER" id="PTHR39385:SF2">
    <property type="entry name" value="SLIT-LIKE 3 PROTEIN"/>
    <property type="match status" value="1"/>
</dbReference>
<dbReference type="Gene3D" id="2.60.120.290">
    <property type="entry name" value="Spermadhesin, CUB domain"/>
    <property type="match status" value="2"/>
</dbReference>
<sequence length="565" mass="64422">MPFHFASSQKQTLPTLRTYFRHDSSCVFLVNSTEAIKLTVKAISAPITFKIYETENFISKRPGDTLASLNGIGTHSLPTEVISRTSSITIIVTFAGSLLEGGPAYDVEFEKAKSVCECPPRKLEINFTSSAELISPGYPLEYCDDANCTTNVSIIEKDAKKVQDSASSVPVIRAKINDFHLEMDVDSLTVFGLTDELIGLTDTAKNIKYFTFESFHSMLQFTSDNSVVEKGFNLTLEAYKKPYYCQCPGSPVAIGTEIGQQNYTFEEKCNFMDCFWVLRTPNKEHTYRIILKVDFILEAETEFIEVANGPITERNHERLRLDSDMVPDFPPNAVADRSIEYDGQQFITIWYHREGDERPGKRYLSFDFKWRKRCQCGESQLVADTDEWKMLSSPDYPTPYCNNLFCTYHINAPENYRVVVNITDFFTEIDQDFLALFNGNNTNGTHIDMISGMEMATNLIKSDDKIMSIVFTSDVSLSMRGFMLWYKAELKEGFGNEAALHKNPLFGFFLVLFIVACIAGVVVYMKYQHRELDFTRIRFINNNFSRRIESQSSLMNPIFRAPSIH</sequence>
<comment type="caution">
    <text evidence="2">Lacks conserved residue(s) required for the propagation of feature annotation.</text>
</comment>